<reference evidence="2" key="1">
    <citation type="submission" date="2021-01" db="EMBL/GenBank/DDBJ databases">
        <title>Modified the classification status of verrucomicrobia.</title>
        <authorList>
            <person name="Feng X."/>
        </authorList>
    </citation>
    <scope>NUCLEOTIDE SEQUENCE</scope>
    <source>
        <strain evidence="2">KCTC 12986</strain>
    </source>
</reference>
<evidence type="ECO:0000313" key="3">
    <source>
        <dbReference type="Proteomes" id="UP000604083"/>
    </source>
</evidence>
<dbReference type="Pfam" id="PF07610">
    <property type="entry name" value="DUF1573"/>
    <property type="match status" value="1"/>
</dbReference>
<name>A0A934RME2_9BACT</name>
<keyword evidence="1" id="KW-0732">Signal</keyword>
<sequence length="234" mass="25933">MKTVLSRSTLLAAALLTGVHAGELTFEKTLLEVTAQPDQEQVTVDFAFTSTGDDAAVILRHDAPCSCLEAQISNNGQMVWEPGESGTVRGLFQVGSLRGTIDKQITLMMKDGQRHDLTVRMTLPEFLVIEPKTLKWEQGGEAESQSFEITVAEGQKMALTEVSATNPTKFPYELETLEEGRRYRITVTPSDLEKRGFGLLRLRTDSKFKKHQNYQAYVVVTKSFTGTDKAAVTQ</sequence>
<dbReference type="Proteomes" id="UP000604083">
    <property type="component" value="Unassembled WGS sequence"/>
</dbReference>
<dbReference type="AlphaFoldDB" id="A0A934RME2"/>
<keyword evidence="3" id="KW-1185">Reference proteome</keyword>
<feature type="signal peptide" evidence="1">
    <location>
        <begin position="1"/>
        <end position="21"/>
    </location>
</feature>
<organism evidence="2 3">
    <name type="scientific">Roseibacillus ishigakijimensis</name>
    <dbReference type="NCBI Taxonomy" id="454146"/>
    <lineage>
        <taxon>Bacteria</taxon>
        <taxon>Pseudomonadati</taxon>
        <taxon>Verrucomicrobiota</taxon>
        <taxon>Verrucomicrobiia</taxon>
        <taxon>Verrucomicrobiales</taxon>
        <taxon>Verrucomicrobiaceae</taxon>
        <taxon>Roseibacillus</taxon>
    </lineage>
</organism>
<dbReference type="RefSeq" id="WP_200391493.1">
    <property type="nucleotide sequence ID" value="NZ_JAENIO010000017.1"/>
</dbReference>
<dbReference type="InterPro" id="IPR011467">
    <property type="entry name" value="DUF1573"/>
</dbReference>
<dbReference type="PANTHER" id="PTHR37833">
    <property type="entry name" value="LIPOPROTEIN-RELATED"/>
    <property type="match status" value="1"/>
</dbReference>
<accession>A0A934RME2</accession>
<comment type="caution">
    <text evidence="2">The sequence shown here is derived from an EMBL/GenBank/DDBJ whole genome shotgun (WGS) entry which is preliminary data.</text>
</comment>
<gene>
    <name evidence="2" type="ORF">JIN78_08305</name>
</gene>
<feature type="chain" id="PRO_5037668522" evidence="1">
    <location>
        <begin position="22"/>
        <end position="234"/>
    </location>
</feature>
<proteinExistence type="predicted"/>
<dbReference type="PANTHER" id="PTHR37833:SF1">
    <property type="entry name" value="SIGNAL PEPTIDE PROTEIN"/>
    <property type="match status" value="1"/>
</dbReference>
<evidence type="ECO:0000313" key="2">
    <source>
        <dbReference type="EMBL" id="MBK1834059.1"/>
    </source>
</evidence>
<evidence type="ECO:0000256" key="1">
    <source>
        <dbReference type="SAM" id="SignalP"/>
    </source>
</evidence>
<protein>
    <submittedName>
        <fullName evidence="2">DUF1573 domain-containing protein</fullName>
    </submittedName>
</protein>
<dbReference type="EMBL" id="JAENIO010000017">
    <property type="protein sequence ID" value="MBK1834059.1"/>
    <property type="molecule type" value="Genomic_DNA"/>
</dbReference>